<sequence length="451" mass="52127">MSAFLLVSDQATASYNKRRTRRNKAGSSAQSIISTSSSSGSAPLSSTTSFAQSQDTKNKKKVFDINSNSYVDYVHPAFEISIMKYDGNLARLKSSPYSRFNEVLNHKHIFDLKAVEMLRYTYFEDLNYNSVASFRLNQKKPNGEYKLSYMNKIARLTQTVEQGLPRFSLCEDEDGDDERSDDDFGKRQNIQSILHCGQFWNNVFQEMKFETLQSKINYVEYLPSLSQLKNFYNEILEYFLCNMHILKPDTEGVTDPEEVIQLLNCHYVYFTEFNYEYFRIMKLEHDKLFRSCQDTNHRYMVYEKLLDIISTNIRAMSGNRQNPALPIWEQFLEFIVFEVLSQDYSKQQQQQQQQQPSLLQINTTTPAPSYNPPRNMLVSSRGSQHSFLSMGKTARNGSVCGSERSPMSSPIFEESITPLETVVPRESNSSEMGLKPKKPSILKRLFGDKKT</sequence>
<reference evidence="2 3" key="1">
    <citation type="submission" date="2018-06" db="EMBL/GenBank/DDBJ databases">
        <title>Whole genome sequencing of Candida tropicalis (genome annotated by CSBL at Korea University).</title>
        <authorList>
            <person name="Ahn J."/>
        </authorList>
    </citation>
    <scope>NUCLEOTIDE SEQUENCE [LARGE SCALE GENOMIC DNA]</scope>
    <source>
        <strain evidence="2 3">ATCC 20962</strain>
    </source>
</reference>
<feature type="region of interest" description="Disordered" evidence="1">
    <location>
        <begin position="15"/>
        <end position="52"/>
    </location>
</feature>
<accession>A0A367YLD5</accession>
<protein>
    <submittedName>
        <fullName evidence="2">Uncharacterized protein</fullName>
    </submittedName>
</protein>
<dbReference type="Proteomes" id="UP000253472">
    <property type="component" value="Unassembled WGS sequence"/>
</dbReference>
<evidence type="ECO:0000256" key="1">
    <source>
        <dbReference type="SAM" id="MobiDB-lite"/>
    </source>
</evidence>
<evidence type="ECO:0000313" key="3">
    <source>
        <dbReference type="Proteomes" id="UP000253472"/>
    </source>
</evidence>
<comment type="caution">
    <text evidence="2">The sequence shown here is derived from an EMBL/GenBank/DDBJ whole genome shotgun (WGS) entry which is preliminary data.</text>
</comment>
<feature type="compositionally biased region" description="Low complexity" evidence="1">
    <location>
        <begin position="25"/>
        <end position="49"/>
    </location>
</feature>
<feature type="region of interest" description="Disordered" evidence="1">
    <location>
        <begin position="362"/>
        <end position="451"/>
    </location>
</feature>
<proteinExistence type="predicted"/>
<feature type="compositionally biased region" description="Polar residues" evidence="1">
    <location>
        <begin position="377"/>
        <end position="387"/>
    </location>
</feature>
<dbReference type="AlphaFoldDB" id="A0A367YLD5"/>
<name>A0A367YLD5_9ASCO</name>
<dbReference type="OrthoDB" id="4021357at2759"/>
<keyword evidence="3" id="KW-1185">Reference proteome</keyword>
<gene>
    <name evidence="2" type="ORF">Cantr_01594</name>
</gene>
<evidence type="ECO:0000313" key="2">
    <source>
        <dbReference type="EMBL" id="RCK65821.1"/>
    </source>
</evidence>
<dbReference type="EMBL" id="QLNQ01000019">
    <property type="protein sequence ID" value="RCK65821.1"/>
    <property type="molecule type" value="Genomic_DNA"/>
</dbReference>
<organism evidence="2 3">
    <name type="scientific">Candida viswanathii</name>
    <dbReference type="NCBI Taxonomy" id="5486"/>
    <lineage>
        <taxon>Eukaryota</taxon>
        <taxon>Fungi</taxon>
        <taxon>Dikarya</taxon>
        <taxon>Ascomycota</taxon>
        <taxon>Saccharomycotina</taxon>
        <taxon>Pichiomycetes</taxon>
        <taxon>Debaryomycetaceae</taxon>
        <taxon>Candida/Lodderomyces clade</taxon>
        <taxon>Candida</taxon>
    </lineage>
</organism>